<dbReference type="EMBL" id="MCFK01000725">
    <property type="protein sequence ID" value="RKF65495.1"/>
    <property type="molecule type" value="Genomic_DNA"/>
</dbReference>
<evidence type="ECO:0000313" key="2">
    <source>
        <dbReference type="Proteomes" id="UP000286134"/>
    </source>
</evidence>
<dbReference type="AlphaFoldDB" id="A0A420I759"/>
<sequence>MVLCSGEDLVVTTLADVHYIYNSLTAQPLHHRFDKESHVYLYENASKRQTRIEITNQTGTRNKDAVDGYLDEICVQYSFKHPTLISFTIGQAEGQEWQLPSFDLRNEKKSLFKLHYVDIYTWTNEGAIQLLNAIRRLLPQEHVTILYEPITIPSHYHFQQRGSAVQGLEASTSNDPLMLYHQKQIKNSVHSISGPPISATPNVHQFTSHTPLPYDPAAPPAPEKLTYREKTPPIDDGGINPLKAIISSDFDISSEDMPETVHQNHVINMPGPPPITSACHTSNVKCILSPPSEALNPVMTSYSNLSPLSTIYNHQSLPPQVKSNHSNVPVTQYAIYPNSSGAPRTMNTPSFYSPESSTPLMAPIEKSKYQYTSDKTNLYPTNAAEYSSNHLVNNKIMESEAIPKSSKPIKVNRFEEHAARLERGVGSLLKKLEKKIG</sequence>
<dbReference type="OrthoDB" id="5408296at2759"/>
<protein>
    <submittedName>
        <fullName evidence="1">Uncharacterized protein</fullName>
    </submittedName>
</protein>
<proteinExistence type="predicted"/>
<organism evidence="1 2">
    <name type="scientific">Erysiphe neolycopersici</name>
    <dbReference type="NCBI Taxonomy" id="212602"/>
    <lineage>
        <taxon>Eukaryota</taxon>
        <taxon>Fungi</taxon>
        <taxon>Dikarya</taxon>
        <taxon>Ascomycota</taxon>
        <taxon>Pezizomycotina</taxon>
        <taxon>Leotiomycetes</taxon>
        <taxon>Erysiphales</taxon>
        <taxon>Erysiphaceae</taxon>
        <taxon>Erysiphe</taxon>
    </lineage>
</organism>
<keyword evidence="2" id="KW-1185">Reference proteome</keyword>
<dbReference type="Proteomes" id="UP000286134">
    <property type="component" value="Unassembled WGS sequence"/>
</dbReference>
<comment type="caution">
    <text evidence="1">The sequence shown here is derived from an EMBL/GenBank/DDBJ whole genome shotgun (WGS) entry which is preliminary data.</text>
</comment>
<dbReference type="STRING" id="212602.A0A420I759"/>
<gene>
    <name evidence="1" type="ORF">OnM2_007005</name>
</gene>
<accession>A0A420I759</accession>
<name>A0A420I759_9PEZI</name>
<reference evidence="1 2" key="1">
    <citation type="journal article" date="2018" name="BMC Genomics">
        <title>Comparative genome analyses reveal sequence features reflecting distinct modes of host-adaptation between dicot and monocot powdery mildew.</title>
        <authorList>
            <person name="Wu Y."/>
            <person name="Ma X."/>
            <person name="Pan Z."/>
            <person name="Kale S.D."/>
            <person name="Song Y."/>
            <person name="King H."/>
            <person name="Zhang Q."/>
            <person name="Presley C."/>
            <person name="Deng X."/>
            <person name="Wei C.I."/>
            <person name="Xiao S."/>
        </authorList>
    </citation>
    <scope>NUCLEOTIDE SEQUENCE [LARGE SCALE GENOMIC DNA]</scope>
    <source>
        <strain evidence="1">UMSG2</strain>
    </source>
</reference>
<evidence type="ECO:0000313" key="1">
    <source>
        <dbReference type="EMBL" id="RKF65495.1"/>
    </source>
</evidence>